<keyword evidence="7" id="KW-1185">Reference proteome</keyword>
<feature type="domain" description="Tyr recombinase" evidence="5">
    <location>
        <begin position="256"/>
        <end position="430"/>
    </location>
</feature>
<protein>
    <submittedName>
        <fullName evidence="6">Site-specific recombinase XerD</fullName>
    </submittedName>
</protein>
<dbReference type="Gene3D" id="1.10.150.130">
    <property type="match status" value="1"/>
</dbReference>
<dbReference type="GO" id="GO:0006310">
    <property type="term" value="P:DNA recombination"/>
    <property type="evidence" value="ECO:0007669"/>
    <property type="project" value="UniProtKB-KW"/>
</dbReference>
<dbReference type="AlphaFoldDB" id="A0A1I6H0N5"/>
<keyword evidence="4" id="KW-0233">DNA recombination</keyword>
<sequence length="445" mass="50660">MTHSSLNFDEIRYFAIYNNKIKIFGMSAYFSVLPNSSQFAYSGLPYAYPISQAECVMPQLKLSKSIVDHLAAEKADVVFWDDSLPGFGVRVKPTGIKTYIIQYRNRTSGRSRRKTIGRHGPLLGFQAARTIARGYLADVMRGGDPVAEAHITRAAPTIRDLAEDYLSKHAVPKKRPNSVKNDRVMLDRFILPSLVKYKVCEVRHQDVQVLHNSMCETPYQANRTLSLLSKMFELSVRWGWRPDNPARGVEKYYEDKRHRWLSDAELIRLTDALDQHPNQLAANAIRLQLLTGARIGEILTAKWADFDFDRDVWIKPSHHTKQKRTEYLPLSSAAIELLRIQRPLSSSEYLFPGRDPEKPLQSLRRVWKQICSMARLSDYRLHDNRHTHASHLVSSGLSLPIVGRLLGHTNPSTTQRYAHLADDPLRQAAEMFAGKMTGSGKAQPD</sequence>
<dbReference type="InterPro" id="IPR002104">
    <property type="entry name" value="Integrase_catalytic"/>
</dbReference>
<dbReference type="RefSeq" id="WP_245780976.1">
    <property type="nucleotide sequence ID" value="NZ_FOYO01000001.1"/>
</dbReference>
<dbReference type="InterPro" id="IPR013762">
    <property type="entry name" value="Integrase-like_cat_sf"/>
</dbReference>
<dbReference type="Proteomes" id="UP000199658">
    <property type="component" value="Unassembled WGS sequence"/>
</dbReference>
<dbReference type="PROSITE" id="PS51898">
    <property type="entry name" value="TYR_RECOMBINASE"/>
    <property type="match status" value="1"/>
</dbReference>
<evidence type="ECO:0000313" key="7">
    <source>
        <dbReference type="Proteomes" id="UP000199658"/>
    </source>
</evidence>
<dbReference type="InterPro" id="IPR010998">
    <property type="entry name" value="Integrase_recombinase_N"/>
</dbReference>
<accession>A0A1I6H0N5</accession>
<dbReference type="CDD" id="cd00796">
    <property type="entry name" value="INT_Rci_Hp1_C"/>
    <property type="match status" value="1"/>
</dbReference>
<proteinExistence type="inferred from homology"/>
<dbReference type="GO" id="GO:0015074">
    <property type="term" value="P:DNA integration"/>
    <property type="evidence" value="ECO:0007669"/>
    <property type="project" value="UniProtKB-KW"/>
</dbReference>
<gene>
    <name evidence="6" type="ORF">SAMN04488002_2244</name>
</gene>
<dbReference type="InterPro" id="IPR025166">
    <property type="entry name" value="Integrase_DNA_bind_dom"/>
</dbReference>
<evidence type="ECO:0000256" key="3">
    <source>
        <dbReference type="ARBA" id="ARBA00023125"/>
    </source>
</evidence>
<dbReference type="EMBL" id="FOYO01000001">
    <property type="protein sequence ID" value="SFR47851.1"/>
    <property type="molecule type" value="Genomic_DNA"/>
</dbReference>
<evidence type="ECO:0000259" key="5">
    <source>
        <dbReference type="PROSITE" id="PS51898"/>
    </source>
</evidence>
<dbReference type="PANTHER" id="PTHR30629:SF2">
    <property type="entry name" value="PROPHAGE INTEGRASE INTS-RELATED"/>
    <property type="match status" value="1"/>
</dbReference>
<evidence type="ECO:0000256" key="2">
    <source>
        <dbReference type="ARBA" id="ARBA00022908"/>
    </source>
</evidence>
<name>A0A1I6H0N5_9RHOB</name>
<dbReference type="InterPro" id="IPR050808">
    <property type="entry name" value="Phage_Integrase"/>
</dbReference>
<dbReference type="InterPro" id="IPR038488">
    <property type="entry name" value="Integrase_DNA-bd_sf"/>
</dbReference>
<dbReference type="Gene3D" id="1.10.443.10">
    <property type="entry name" value="Intergrase catalytic core"/>
    <property type="match status" value="1"/>
</dbReference>
<dbReference type="InterPro" id="IPR011010">
    <property type="entry name" value="DNA_brk_join_enz"/>
</dbReference>
<reference evidence="7" key="1">
    <citation type="submission" date="2016-10" db="EMBL/GenBank/DDBJ databases">
        <authorList>
            <person name="Varghese N."/>
            <person name="Submissions S."/>
        </authorList>
    </citation>
    <scope>NUCLEOTIDE SEQUENCE [LARGE SCALE GENOMIC DNA]</scope>
    <source>
        <strain evidence="7">DSM 26921</strain>
    </source>
</reference>
<dbReference type="PANTHER" id="PTHR30629">
    <property type="entry name" value="PROPHAGE INTEGRASE"/>
    <property type="match status" value="1"/>
</dbReference>
<organism evidence="6 7">
    <name type="scientific">Litoreibacter janthinus</name>
    <dbReference type="NCBI Taxonomy" id="670154"/>
    <lineage>
        <taxon>Bacteria</taxon>
        <taxon>Pseudomonadati</taxon>
        <taxon>Pseudomonadota</taxon>
        <taxon>Alphaproteobacteria</taxon>
        <taxon>Rhodobacterales</taxon>
        <taxon>Roseobacteraceae</taxon>
        <taxon>Litoreibacter</taxon>
    </lineage>
</organism>
<comment type="similarity">
    <text evidence="1">Belongs to the 'phage' integrase family.</text>
</comment>
<dbReference type="GO" id="GO:0003677">
    <property type="term" value="F:DNA binding"/>
    <property type="evidence" value="ECO:0007669"/>
    <property type="project" value="UniProtKB-KW"/>
</dbReference>
<evidence type="ECO:0000256" key="1">
    <source>
        <dbReference type="ARBA" id="ARBA00008857"/>
    </source>
</evidence>
<keyword evidence="3" id="KW-0238">DNA-binding</keyword>
<evidence type="ECO:0000313" key="6">
    <source>
        <dbReference type="EMBL" id="SFR47851.1"/>
    </source>
</evidence>
<dbReference type="Pfam" id="PF13356">
    <property type="entry name" value="Arm-DNA-bind_3"/>
    <property type="match status" value="1"/>
</dbReference>
<dbReference type="Gene3D" id="3.30.160.390">
    <property type="entry name" value="Integrase, DNA-binding domain"/>
    <property type="match status" value="1"/>
</dbReference>
<evidence type="ECO:0000256" key="4">
    <source>
        <dbReference type="ARBA" id="ARBA00023172"/>
    </source>
</evidence>
<keyword evidence="2" id="KW-0229">DNA integration</keyword>
<dbReference type="Pfam" id="PF00589">
    <property type="entry name" value="Phage_integrase"/>
    <property type="match status" value="1"/>
</dbReference>
<dbReference type="STRING" id="670154.SAMN04488002_2244"/>
<dbReference type="SUPFAM" id="SSF56349">
    <property type="entry name" value="DNA breaking-rejoining enzymes"/>
    <property type="match status" value="1"/>
</dbReference>